<dbReference type="AlphaFoldDB" id="A0A7W9F2T4"/>
<comment type="caution">
    <text evidence="1">The sequence shown here is derived from an EMBL/GenBank/DDBJ whole genome shotgun (WGS) entry which is preliminary data.</text>
</comment>
<evidence type="ECO:0000313" key="1">
    <source>
        <dbReference type="EMBL" id="MBB5729124.1"/>
    </source>
</evidence>
<dbReference type="RefSeq" id="WP_157174727.1">
    <property type="nucleotide sequence ID" value="NZ_BMJP01000002.1"/>
</dbReference>
<evidence type="ECO:0000313" key="2">
    <source>
        <dbReference type="Proteomes" id="UP000546701"/>
    </source>
</evidence>
<gene>
    <name evidence="1" type="ORF">FHS99_001602</name>
</gene>
<name>A0A7W9F2T4_9SPHN</name>
<organism evidence="1 2">
    <name type="scientific">Sphingomonas prati</name>
    <dbReference type="NCBI Taxonomy" id="1843237"/>
    <lineage>
        <taxon>Bacteria</taxon>
        <taxon>Pseudomonadati</taxon>
        <taxon>Pseudomonadota</taxon>
        <taxon>Alphaproteobacteria</taxon>
        <taxon>Sphingomonadales</taxon>
        <taxon>Sphingomonadaceae</taxon>
        <taxon>Sphingomonas</taxon>
    </lineage>
</organism>
<dbReference type="EMBL" id="JACIJR010000003">
    <property type="protein sequence ID" value="MBB5729124.1"/>
    <property type="molecule type" value="Genomic_DNA"/>
</dbReference>
<sequence length="293" mass="30818">MIAALTALLLAAPTGTLTLDRADPVVSVTIDGVPLRLRVALDQHAVVELNPDAAARLTFLKFERDGGAQVGRIAIPGRVARARLVVAGRKVDVTASSYPRPCCTNVDGEIAPDLLPFAELHFTSPAAAMPTRTVSFTMERSEDLGLFTRARTPGGPVLLLFTLNHASTLATGAGAAVLARGGAGRFTTTTGTETRAFGIPRPVRTMILDRPVTIGGFTVASLSVRTADFRGDNTLPPIPGTATPPADIRVTARTPAPQRAIPAVTFGRDLLDACPDIRFAVPTRRLTLTCTLP</sequence>
<keyword evidence="2" id="KW-1185">Reference proteome</keyword>
<accession>A0A7W9F2T4</accession>
<proteinExistence type="predicted"/>
<dbReference type="Proteomes" id="UP000546701">
    <property type="component" value="Unassembled WGS sequence"/>
</dbReference>
<reference evidence="1 2" key="1">
    <citation type="submission" date="2020-08" db="EMBL/GenBank/DDBJ databases">
        <title>Genomic Encyclopedia of Type Strains, Phase IV (KMG-IV): sequencing the most valuable type-strain genomes for metagenomic binning, comparative biology and taxonomic classification.</title>
        <authorList>
            <person name="Goeker M."/>
        </authorList>
    </citation>
    <scope>NUCLEOTIDE SEQUENCE [LARGE SCALE GENOMIC DNA]</scope>
    <source>
        <strain evidence="1 2">DSM 103336</strain>
    </source>
</reference>
<dbReference type="OrthoDB" id="8478659at2"/>
<protein>
    <submittedName>
        <fullName evidence="1">Uncharacterized protein</fullName>
    </submittedName>
</protein>